<comment type="caution">
    <text evidence="1">The sequence shown here is derived from an EMBL/GenBank/DDBJ whole genome shotgun (WGS) entry which is preliminary data.</text>
</comment>
<organism evidence="1 2">
    <name type="scientific">Stutzerimonas xanthomarina</name>
    <dbReference type="NCBI Taxonomy" id="271420"/>
    <lineage>
        <taxon>Bacteria</taxon>
        <taxon>Pseudomonadati</taxon>
        <taxon>Pseudomonadota</taxon>
        <taxon>Gammaproteobacteria</taxon>
        <taxon>Pseudomonadales</taxon>
        <taxon>Pseudomonadaceae</taxon>
        <taxon>Stutzerimonas</taxon>
    </lineage>
</organism>
<reference evidence="1 2" key="1">
    <citation type="submission" date="2018-10" db="EMBL/GenBank/DDBJ databases">
        <title>Transmission dynamics of multidrug resistant bacteria on intensive care unit surfaces.</title>
        <authorList>
            <person name="D'Souza A.W."/>
            <person name="Potter R.F."/>
            <person name="Wallace M."/>
            <person name="Shupe A."/>
            <person name="Patel S."/>
            <person name="Sun S."/>
            <person name="Gul D."/>
            <person name="Kwon J.H."/>
            <person name="Andleeb S."/>
            <person name="Burnham C.-A.D."/>
            <person name="Dantas G."/>
        </authorList>
    </citation>
    <scope>NUCLEOTIDE SEQUENCE [LARGE SCALE GENOMIC DNA]</scope>
    <source>
        <strain evidence="1 2">PX_177</strain>
    </source>
</reference>
<dbReference type="EMBL" id="RHQL01000018">
    <property type="protein sequence ID" value="RRV05470.1"/>
    <property type="molecule type" value="Genomic_DNA"/>
</dbReference>
<evidence type="ECO:0000313" key="1">
    <source>
        <dbReference type="EMBL" id="RRV05470.1"/>
    </source>
</evidence>
<dbReference type="RefSeq" id="WP_041109777.1">
    <property type="nucleotide sequence ID" value="NZ_RHQL01000018.1"/>
</dbReference>
<protein>
    <submittedName>
        <fullName evidence="1">Uncharacterized protein</fullName>
    </submittedName>
</protein>
<name>A0A3R8U4Z3_9GAMM</name>
<sequence length="115" mass="12741">MKVRSVIVLGPQLGIASSMSSRTAVELVQYVLGVYEALFKNEPVTYPAGKAEFIKNVLVNGYTECAHVQSWAGVPEVIELQLEELEPTSEQRLDHASFRDVHAHKLIIQTFASTL</sequence>
<accession>A0A3R8U4Z3</accession>
<proteinExistence type="predicted"/>
<gene>
    <name evidence="1" type="ORF">EGJ28_21265</name>
</gene>
<dbReference type="Proteomes" id="UP000276506">
    <property type="component" value="Unassembled WGS sequence"/>
</dbReference>
<dbReference type="AlphaFoldDB" id="A0A3R8U4Z3"/>
<evidence type="ECO:0000313" key="2">
    <source>
        <dbReference type="Proteomes" id="UP000276506"/>
    </source>
</evidence>